<reference evidence="1 2" key="1">
    <citation type="submission" date="2019-07" db="EMBL/GenBank/DDBJ databases">
        <title>Whole genome shotgun sequence of Alkalibacillus haloalkaliphilus NBRC 103110.</title>
        <authorList>
            <person name="Hosoyama A."/>
            <person name="Uohara A."/>
            <person name="Ohji S."/>
            <person name="Ichikawa N."/>
        </authorList>
    </citation>
    <scope>NUCLEOTIDE SEQUENCE [LARGE SCALE GENOMIC DNA]</scope>
    <source>
        <strain evidence="1 2">NBRC 103110</strain>
    </source>
</reference>
<dbReference type="Proteomes" id="UP000321440">
    <property type="component" value="Unassembled WGS sequence"/>
</dbReference>
<gene>
    <name evidence="1" type="ORF">AHA02nite_08360</name>
</gene>
<proteinExistence type="predicted"/>
<dbReference type="EMBL" id="BJYA01000003">
    <property type="protein sequence ID" value="GEN45060.1"/>
    <property type="molecule type" value="Genomic_DNA"/>
</dbReference>
<keyword evidence="2" id="KW-1185">Reference proteome</keyword>
<accession>A0A511W1T9</accession>
<dbReference type="RefSeq" id="WP_146814685.1">
    <property type="nucleotide sequence ID" value="NZ_BJYA01000003.1"/>
</dbReference>
<dbReference type="AlphaFoldDB" id="A0A511W1T9"/>
<evidence type="ECO:0000313" key="1">
    <source>
        <dbReference type="EMBL" id="GEN45060.1"/>
    </source>
</evidence>
<sequence>MSREICSIIENNGTVNCYLTDQFGIPLPVNEGIECAEVDPNRRRDVNVTLPSGEVTTLQEVTLFKRGFIVIEAFDNEARRSLYNG</sequence>
<comment type="caution">
    <text evidence="1">The sequence shown here is derived from an EMBL/GenBank/DDBJ whole genome shotgun (WGS) entry which is preliminary data.</text>
</comment>
<protein>
    <submittedName>
        <fullName evidence="1">Uncharacterized protein</fullName>
    </submittedName>
</protein>
<dbReference type="OrthoDB" id="2680078at2"/>
<organism evidence="1 2">
    <name type="scientific">Alkalibacillus haloalkaliphilus</name>
    <dbReference type="NCBI Taxonomy" id="94136"/>
    <lineage>
        <taxon>Bacteria</taxon>
        <taxon>Bacillati</taxon>
        <taxon>Bacillota</taxon>
        <taxon>Bacilli</taxon>
        <taxon>Bacillales</taxon>
        <taxon>Bacillaceae</taxon>
        <taxon>Alkalibacillus</taxon>
    </lineage>
</organism>
<evidence type="ECO:0000313" key="2">
    <source>
        <dbReference type="Proteomes" id="UP000321440"/>
    </source>
</evidence>
<name>A0A511W1T9_9BACI</name>